<name>A0ABW1S5G7_9PROT</name>
<comment type="similarity">
    <text evidence="1 3">Belongs to the short-chain dehydrogenases/reductases (SDR) family.</text>
</comment>
<dbReference type="InterPro" id="IPR036291">
    <property type="entry name" value="NAD(P)-bd_dom_sf"/>
</dbReference>
<dbReference type="Proteomes" id="UP001596303">
    <property type="component" value="Unassembled WGS sequence"/>
</dbReference>
<dbReference type="InterPro" id="IPR020904">
    <property type="entry name" value="Sc_DH/Rdtase_CS"/>
</dbReference>
<proteinExistence type="inferred from homology"/>
<evidence type="ECO:0000256" key="2">
    <source>
        <dbReference type="ARBA" id="ARBA00023002"/>
    </source>
</evidence>
<gene>
    <name evidence="4" type="ORF">ACFQDM_02370</name>
</gene>
<reference evidence="5" key="1">
    <citation type="journal article" date="2019" name="Int. J. Syst. Evol. Microbiol.">
        <title>The Global Catalogue of Microorganisms (GCM) 10K type strain sequencing project: providing services to taxonomists for standard genome sequencing and annotation.</title>
        <authorList>
            <consortium name="The Broad Institute Genomics Platform"/>
            <consortium name="The Broad Institute Genome Sequencing Center for Infectious Disease"/>
            <person name="Wu L."/>
            <person name="Ma J."/>
        </authorList>
    </citation>
    <scope>NUCLEOTIDE SEQUENCE [LARGE SCALE GENOMIC DNA]</scope>
    <source>
        <strain evidence="5">CGMCC-1.15741</strain>
    </source>
</reference>
<organism evidence="4 5">
    <name type="scientific">Ponticaulis profundi</name>
    <dbReference type="NCBI Taxonomy" id="2665222"/>
    <lineage>
        <taxon>Bacteria</taxon>
        <taxon>Pseudomonadati</taxon>
        <taxon>Pseudomonadota</taxon>
        <taxon>Alphaproteobacteria</taxon>
        <taxon>Hyphomonadales</taxon>
        <taxon>Hyphomonadaceae</taxon>
        <taxon>Ponticaulis</taxon>
    </lineage>
</organism>
<evidence type="ECO:0000256" key="1">
    <source>
        <dbReference type="ARBA" id="ARBA00006484"/>
    </source>
</evidence>
<accession>A0ABW1S5G7</accession>
<dbReference type="PROSITE" id="PS00061">
    <property type="entry name" value="ADH_SHORT"/>
    <property type="match status" value="1"/>
</dbReference>
<evidence type="ECO:0000256" key="3">
    <source>
        <dbReference type="RuleBase" id="RU000363"/>
    </source>
</evidence>
<dbReference type="GO" id="GO:0016491">
    <property type="term" value="F:oxidoreductase activity"/>
    <property type="evidence" value="ECO:0007669"/>
    <property type="project" value="UniProtKB-KW"/>
</dbReference>
<comment type="caution">
    <text evidence="4">The sequence shown here is derived from an EMBL/GenBank/DDBJ whole genome shotgun (WGS) entry which is preliminary data.</text>
</comment>
<evidence type="ECO:0000313" key="5">
    <source>
        <dbReference type="Proteomes" id="UP001596303"/>
    </source>
</evidence>
<dbReference type="PRINTS" id="PR00081">
    <property type="entry name" value="GDHRDH"/>
</dbReference>
<dbReference type="InterPro" id="IPR002347">
    <property type="entry name" value="SDR_fam"/>
</dbReference>
<dbReference type="PANTHER" id="PTHR44196:SF1">
    <property type="entry name" value="DEHYDROGENASE_REDUCTASE SDR FAMILY MEMBER 7B"/>
    <property type="match status" value="1"/>
</dbReference>
<dbReference type="EC" id="1.-.-.-" evidence="4"/>
<dbReference type="EMBL" id="JBHSSW010000003">
    <property type="protein sequence ID" value="MFC6196902.1"/>
    <property type="molecule type" value="Genomic_DNA"/>
</dbReference>
<dbReference type="PANTHER" id="PTHR44196">
    <property type="entry name" value="DEHYDROGENASE/REDUCTASE SDR FAMILY MEMBER 7B"/>
    <property type="match status" value="1"/>
</dbReference>
<dbReference type="Pfam" id="PF00106">
    <property type="entry name" value="adh_short"/>
    <property type="match status" value="1"/>
</dbReference>
<dbReference type="CDD" id="cd05233">
    <property type="entry name" value="SDR_c"/>
    <property type="match status" value="1"/>
</dbReference>
<keyword evidence="2 4" id="KW-0560">Oxidoreductase</keyword>
<dbReference type="PRINTS" id="PR00080">
    <property type="entry name" value="SDRFAMILY"/>
</dbReference>
<dbReference type="RefSeq" id="WP_377374938.1">
    <property type="nucleotide sequence ID" value="NZ_JBHSSW010000003.1"/>
</dbReference>
<dbReference type="SUPFAM" id="SSF51735">
    <property type="entry name" value="NAD(P)-binding Rossmann-fold domains"/>
    <property type="match status" value="1"/>
</dbReference>
<protein>
    <submittedName>
        <fullName evidence="4">SDR family NAD(P)-dependent oxidoreductase</fullName>
        <ecNumber evidence="4">1.-.-.-</ecNumber>
    </submittedName>
</protein>
<sequence length="286" mass="31247">MMKETYEGQVCVVTGAASGIGRELAICLGEHGARLAISDVNEIGLAETEAMLKDLGVEVHSQYLDVSDRTAIYNYPDQLLQRFGRVDQLYNNAGISGGGVSIAQTPDKVIDRVMDINLNGVLHMSRAFLPILTHSGRGKLVNISSLNGFLAQPNVAIYCTTKFAVRGLTEAMRADAMMRGEQIQIVVVHPGGVKTNIANARPDETESGSPETQKQAAKLRKIYQEKFLTYPARDAAMDILKGVARNKHRIIVTPDAKRLDILARVLPSSYIKLVVQTMQRVSRKAG</sequence>
<evidence type="ECO:0000313" key="4">
    <source>
        <dbReference type="EMBL" id="MFC6196902.1"/>
    </source>
</evidence>
<dbReference type="Gene3D" id="3.40.50.720">
    <property type="entry name" value="NAD(P)-binding Rossmann-like Domain"/>
    <property type="match status" value="1"/>
</dbReference>
<keyword evidence="5" id="KW-1185">Reference proteome</keyword>